<gene>
    <name evidence="2" type="ORF">PMAYCL1PPCAC_00775</name>
</gene>
<proteinExistence type="predicted"/>
<name>A0AAN4Z3H7_9BILA</name>
<dbReference type="EMBL" id="BTRK01000001">
    <property type="protein sequence ID" value="GMR30580.1"/>
    <property type="molecule type" value="Genomic_DNA"/>
</dbReference>
<evidence type="ECO:0000259" key="1">
    <source>
        <dbReference type="Pfam" id="PF24602"/>
    </source>
</evidence>
<dbReference type="PANTHER" id="PTHR37433">
    <property type="entry name" value="PROTEIN CBG25136-RELATED"/>
    <property type="match status" value="1"/>
</dbReference>
<accession>A0AAN4Z3H7</accession>
<dbReference type="Pfam" id="PF24602">
    <property type="entry name" value="DUF7622"/>
    <property type="match status" value="1"/>
</dbReference>
<feature type="domain" description="DUF7622" evidence="1">
    <location>
        <begin position="5"/>
        <end position="67"/>
    </location>
</feature>
<evidence type="ECO:0000313" key="3">
    <source>
        <dbReference type="Proteomes" id="UP001328107"/>
    </source>
</evidence>
<dbReference type="Proteomes" id="UP001328107">
    <property type="component" value="Unassembled WGS sequence"/>
</dbReference>
<sequence>MGKNGKRSCKGDLCFIIRTNNSEGSEFERGCITNNEELYPNLFKIGYFEHSGKDHIICLSNRCNKDWEEAEKSVIIKEPACATTPSPTTTTTNPSEIIKDYFRRRWNSLVYGWTNEFNDVM</sequence>
<feature type="non-terminal residue" evidence="2">
    <location>
        <position position="121"/>
    </location>
</feature>
<reference evidence="3" key="1">
    <citation type="submission" date="2022-10" db="EMBL/GenBank/DDBJ databases">
        <title>Genome assembly of Pristionchus species.</title>
        <authorList>
            <person name="Yoshida K."/>
            <person name="Sommer R.J."/>
        </authorList>
    </citation>
    <scope>NUCLEOTIDE SEQUENCE [LARGE SCALE GENOMIC DNA]</scope>
    <source>
        <strain evidence="3">RS5460</strain>
    </source>
</reference>
<protein>
    <recommendedName>
        <fullName evidence="1">DUF7622 domain-containing protein</fullName>
    </recommendedName>
</protein>
<comment type="caution">
    <text evidence="2">The sequence shown here is derived from an EMBL/GenBank/DDBJ whole genome shotgun (WGS) entry which is preliminary data.</text>
</comment>
<dbReference type="AlphaFoldDB" id="A0AAN4Z3H7"/>
<dbReference type="PANTHER" id="PTHR37433:SF5">
    <property type="entry name" value="DUF753 DOMAIN-CONTAINING PROTEIN-RELATED"/>
    <property type="match status" value="1"/>
</dbReference>
<evidence type="ECO:0000313" key="2">
    <source>
        <dbReference type="EMBL" id="GMR30580.1"/>
    </source>
</evidence>
<dbReference type="InterPro" id="IPR056039">
    <property type="entry name" value="DUF7622"/>
</dbReference>
<organism evidence="2 3">
    <name type="scientific">Pristionchus mayeri</name>
    <dbReference type="NCBI Taxonomy" id="1317129"/>
    <lineage>
        <taxon>Eukaryota</taxon>
        <taxon>Metazoa</taxon>
        <taxon>Ecdysozoa</taxon>
        <taxon>Nematoda</taxon>
        <taxon>Chromadorea</taxon>
        <taxon>Rhabditida</taxon>
        <taxon>Rhabditina</taxon>
        <taxon>Diplogasteromorpha</taxon>
        <taxon>Diplogasteroidea</taxon>
        <taxon>Neodiplogasteridae</taxon>
        <taxon>Pristionchus</taxon>
    </lineage>
</organism>
<keyword evidence="3" id="KW-1185">Reference proteome</keyword>